<dbReference type="Gene3D" id="2.10.110.10">
    <property type="entry name" value="Cysteine Rich Protein"/>
    <property type="match status" value="2"/>
</dbReference>
<evidence type="ECO:0000256" key="5">
    <source>
        <dbReference type="ARBA" id="ARBA00023038"/>
    </source>
</evidence>
<gene>
    <name evidence="10 11" type="primary">LOC106810957</name>
</gene>
<dbReference type="PROSITE" id="PS50023">
    <property type="entry name" value="LIM_DOMAIN_2"/>
    <property type="match status" value="2"/>
</dbReference>
<evidence type="ECO:0000256" key="1">
    <source>
        <dbReference type="ARBA" id="ARBA00004123"/>
    </source>
</evidence>
<evidence type="ECO:0000313" key="11">
    <source>
        <dbReference type="RefSeq" id="XP_014669936.1"/>
    </source>
</evidence>
<dbReference type="Pfam" id="PF00412">
    <property type="entry name" value="LIM"/>
    <property type="match status" value="2"/>
</dbReference>
<sequence length="191" mass="20732">MPKCPKCDKEVYFAEQKLALGKTWHKACFRCENCSRGLDANHTEHADNVYCRNCYGKLFGPKGIGFGMGAGALSMDTGDAYKHGVTRENVPGTAQAHVAGKSTESTVKPRWGVTEHCPRCSGSVYMAEKVMAAGQSWHRGCFTCTTCKKKLDSTSLTERDSDIYCTTCYGRQFGPRGVGYGMGAGVLNTGQ</sequence>
<dbReference type="Proteomes" id="UP000695022">
    <property type="component" value="Unplaced"/>
</dbReference>
<accession>A0ABM1ECL5</accession>
<keyword evidence="2 7" id="KW-0479">Metal-binding</keyword>
<evidence type="ECO:0000313" key="10">
    <source>
        <dbReference type="RefSeq" id="XP_014669935.1"/>
    </source>
</evidence>
<evidence type="ECO:0000259" key="8">
    <source>
        <dbReference type="PROSITE" id="PS50023"/>
    </source>
</evidence>
<dbReference type="SUPFAM" id="SSF57716">
    <property type="entry name" value="Glucocorticoid receptor-like (DNA-binding domain)"/>
    <property type="match status" value="4"/>
</dbReference>
<dbReference type="CDD" id="cd09401">
    <property type="entry name" value="LIM_TLP_like"/>
    <property type="match status" value="1"/>
</dbReference>
<keyword evidence="3" id="KW-0677">Repeat</keyword>
<proteinExistence type="predicted"/>
<name>A0ABM1ECL5_PRICU</name>
<protein>
    <submittedName>
        <fullName evidence="10 11">Cysteine and glycine-rich protein 1-like</fullName>
    </submittedName>
</protein>
<dbReference type="SMART" id="SM00132">
    <property type="entry name" value="LIM"/>
    <property type="match status" value="2"/>
</dbReference>
<dbReference type="PANTHER" id="PTHR24215:SF35">
    <property type="entry name" value="MUSCLE LIM PROTEIN MLP84B"/>
    <property type="match status" value="1"/>
</dbReference>
<dbReference type="PROSITE" id="PS00478">
    <property type="entry name" value="LIM_DOMAIN_1"/>
    <property type="match status" value="2"/>
</dbReference>
<dbReference type="InterPro" id="IPR001781">
    <property type="entry name" value="Znf_LIM"/>
</dbReference>
<evidence type="ECO:0000313" key="9">
    <source>
        <dbReference type="Proteomes" id="UP000695022"/>
    </source>
</evidence>
<evidence type="ECO:0000256" key="2">
    <source>
        <dbReference type="ARBA" id="ARBA00022723"/>
    </source>
</evidence>
<dbReference type="RefSeq" id="XP_014669935.1">
    <property type="nucleotide sequence ID" value="XM_014814449.1"/>
</dbReference>
<dbReference type="PANTHER" id="PTHR24215">
    <property type="entry name" value="RHO-GTPASE-ACTIVATING PROTEIN LRG1"/>
    <property type="match status" value="1"/>
</dbReference>
<comment type="subcellular location">
    <subcellularLocation>
        <location evidence="1">Nucleus</location>
    </subcellularLocation>
</comment>
<evidence type="ECO:0000256" key="4">
    <source>
        <dbReference type="ARBA" id="ARBA00022833"/>
    </source>
</evidence>
<feature type="domain" description="LIM zinc-binding" evidence="8">
    <location>
        <begin position="2"/>
        <end position="61"/>
    </location>
</feature>
<reference evidence="10 11" key="1">
    <citation type="submission" date="2025-05" db="UniProtKB">
        <authorList>
            <consortium name="RefSeq"/>
        </authorList>
    </citation>
    <scope>IDENTIFICATION</scope>
</reference>
<dbReference type="RefSeq" id="XP_014669936.1">
    <property type="nucleotide sequence ID" value="XM_014814450.1"/>
</dbReference>
<dbReference type="GeneID" id="106810957"/>
<evidence type="ECO:0000256" key="3">
    <source>
        <dbReference type="ARBA" id="ARBA00022737"/>
    </source>
</evidence>
<evidence type="ECO:0000256" key="6">
    <source>
        <dbReference type="ARBA" id="ARBA00023242"/>
    </source>
</evidence>
<organism evidence="9 11">
    <name type="scientific">Priapulus caudatus</name>
    <name type="common">Priapulid worm</name>
    <dbReference type="NCBI Taxonomy" id="37621"/>
    <lineage>
        <taxon>Eukaryota</taxon>
        <taxon>Metazoa</taxon>
        <taxon>Ecdysozoa</taxon>
        <taxon>Scalidophora</taxon>
        <taxon>Priapulida</taxon>
        <taxon>Priapulimorpha</taxon>
        <taxon>Priapulimorphida</taxon>
        <taxon>Priapulidae</taxon>
        <taxon>Priapulus</taxon>
    </lineage>
</organism>
<keyword evidence="6" id="KW-0539">Nucleus</keyword>
<keyword evidence="9" id="KW-1185">Reference proteome</keyword>
<keyword evidence="5 7" id="KW-0440">LIM domain</keyword>
<dbReference type="CDD" id="cd09326">
    <property type="entry name" value="LIM_CRP_like"/>
    <property type="match status" value="1"/>
</dbReference>
<evidence type="ECO:0000256" key="7">
    <source>
        <dbReference type="PROSITE-ProRule" id="PRU00125"/>
    </source>
</evidence>
<keyword evidence="4 7" id="KW-0862">Zinc</keyword>
<feature type="domain" description="LIM zinc-binding" evidence="8">
    <location>
        <begin position="115"/>
        <end position="175"/>
    </location>
</feature>